<name>A0A8S2NNN4_9BILA</name>
<dbReference type="EMBL" id="CAJNOK010014202">
    <property type="protein sequence ID" value="CAF1199661.1"/>
    <property type="molecule type" value="Genomic_DNA"/>
</dbReference>
<dbReference type="Proteomes" id="UP000677228">
    <property type="component" value="Unassembled WGS sequence"/>
</dbReference>
<evidence type="ECO:0000256" key="1">
    <source>
        <dbReference type="SAM" id="Coils"/>
    </source>
</evidence>
<evidence type="ECO:0000313" key="2">
    <source>
        <dbReference type="EMBL" id="CAF1199661.1"/>
    </source>
</evidence>
<dbReference type="Proteomes" id="UP000682733">
    <property type="component" value="Unassembled WGS sequence"/>
</dbReference>
<dbReference type="PANTHER" id="PTHR14845:SF5">
    <property type="entry name" value="BASAL BODY-ORIENTATION FACTOR 1"/>
    <property type="match status" value="1"/>
</dbReference>
<sequence length="120" mass="14114">TLDNPEDFLFLAPGKKDKEESAIKMGIRNSNLWEARLNMMELSRKQYRESSNMLANENETLRDQMRQTEKDTIDVVTYLKKQDIDKDSENDRLEQEVKNLKMQHRKDKDELVNLIITGGP</sequence>
<organism evidence="3 4">
    <name type="scientific">Didymodactylos carnosus</name>
    <dbReference type="NCBI Taxonomy" id="1234261"/>
    <lineage>
        <taxon>Eukaryota</taxon>
        <taxon>Metazoa</taxon>
        <taxon>Spiralia</taxon>
        <taxon>Gnathifera</taxon>
        <taxon>Rotifera</taxon>
        <taxon>Eurotatoria</taxon>
        <taxon>Bdelloidea</taxon>
        <taxon>Philodinida</taxon>
        <taxon>Philodinidae</taxon>
        <taxon>Didymodactylos</taxon>
    </lineage>
</organism>
<evidence type="ECO:0000313" key="4">
    <source>
        <dbReference type="Proteomes" id="UP000682733"/>
    </source>
</evidence>
<evidence type="ECO:0000313" key="3">
    <source>
        <dbReference type="EMBL" id="CAF4009813.1"/>
    </source>
</evidence>
<feature type="non-terminal residue" evidence="3">
    <location>
        <position position="1"/>
    </location>
</feature>
<gene>
    <name evidence="2" type="ORF">OVA965_LOCUS23925</name>
    <name evidence="3" type="ORF">TMI583_LOCUS24647</name>
</gene>
<reference evidence="3" key="1">
    <citation type="submission" date="2021-02" db="EMBL/GenBank/DDBJ databases">
        <authorList>
            <person name="Nowell W R."/>
        </authorList>
    </citation>
    <scope>NUCLEOTIDE SEQUENCE</scope>
</reference>
<feature type="coiled-coil region" evidence="1">
    <location>
        <begin position="44"/>
        <end position="110"/>
    </location>
</feature>
<dbReference type="EMBL" id="CAJOBA010035736">
    <property type="protein sequence ID" value="CAF4009813.1"/>
    <property type="molecule type" value="Genomic_DNA"/>
</dbReference>
<accession>A0A8S2NNN4</accession>
<dbReference type="PANTHER" id="PTHR14845">
    <property type="entry name" value="COILED-COIL DOMAIN-CONTAINING 166"/>
    <property type="match status" value="1"/>
</dbReference>
<keyword evidence="1" id="KW-0175">Coiled coil</keyword>
<dbReference type="AlphaFoldDB" id="A0A8S2NNN4"/>
<comment type="caution">
    <text evidence="3">The sequence shown here is derived from an EMBL/GenBank/DDBJ whole genome shotgun (WGS) entry which is preliminary data.</text>
</comment>
<proteinExistence type="predicted"/>
<protein>
    <submittedName>
        <fullName evidence="3">Uncharacterized protein</fullName>
    </submittedName>
</protein>